<dbReference type="SUPFAM" id="SSF52540">
    <property type="entry name" value="P-loop containing nucleoside triphosphate hydrolases"/>
    <property type="match status" value="1"/>
</dbReference>
<evidence type="ECO:0000256" key="4">
    <source>
        <dbReference type="ARBA" id="ARBA00022806"/>
    </source>
</evidence>
<evidence type="ECO:0000256" key="2">
    <source>
        <dbReference type="ARBA" id="ARBA00022741"/>
    </source>
</evidence>
<dbReference type="EC" id="5.6.2.4" evidence="8"/>
<dbReference type="PANTHER" id="PTHR11274:SF0">
    <property type="entry name" value="GENERAL TRANSCRIPTION AND DNA REPAIR FACTOR IIH HELICASE SUBUNIT XPB"/>
    <property type="match status" value="1"/>
</dbReference>
<evidence type="ECO:0000256" key="6">
    <source>
        <dbReference type="ARBA" id="ARBA00023235"/>
    </source>
</evidence>
<dbReference type="GO" id="GO:0003677">
    <property type="term" value="F:DNA binding"/>
    <property type="evidence" value="ECO:0007669"/>
    <property type="project" value="InterPro"/>
</dbReference>
<dbReference type="InterPro" id="IPR027417">
    <property type="entry name" value="P-loop_NTPase"/>
</dbReference>
<dbReference type="GO" id="GO:0004386">
    <property type="term" value="F:helicase activity"/>
    <property type="evidence" value="ECO:0007669"/>
    <property type="project" value="UniProtKB-KW"/>
</dbReference>
<dbReference type="Pfam" id="PF18458">
    <property type="entry name" value="XPB_DRD"/>
    <property type="match status" value="1"/>
</dbReference>
<comment type="catalytic activity">
    <reaction evidence="7">
        <text>Couples ATP hydrolysis with the unwinding of duplex DNA by translocating in the 3'-5' direction.</text>
        <dbReference type="EC" id="5.6.2.4"/>
    </reaction>
</comment>
<name>A0A2K3UVA9_9DEIO</name>
<gene>
    <name evidence="13" type="ORF">CVO96_02865</name>
</gene>
<dbReference type="AlphaFoldDB" id="A0A2K3UVA9"/>
<dbReference type="PROSITE" id="PS51192">
    <property type="entry name" value="HELICASE_ATP_BIND_1"/>
    <property type="match status" value="1"/>
</dbReference>
<evidence type="ECO:0000259" key="11">
    <source>
        <dbReference type="PROSITE" id="PS51192"/>
    </source>
</evidence>
<evidence type="ECO:0000256" key="7">
    <source>
        <dbReference type="ARBA" id="ARBA00034617"/>
    </source>
</evidence>
<keyword evidence="14" id="KW-1185">Reference proteome</keyword>
<dbReference type="InterPro" id="IPR001650">
    <property type="entry name" value="Helicase_C-like"/>
</dbReference>
<dbReference type="OrthoDB" id="9802848at2"/>
<dbReference type="InterPro" id="IPR006935">
    <property type="entry name" value="Helicase/UvrB_N"/>
</dbReference>
<dbReference type="InterPro" id="IPR032438">
    <property type="entry name" value="ERCC3_RAD25_C"/>
</dbReference>
<evidence type="ECO:0000313" key="13">
    <source>
        <dbReference type="EMBL" id="PNY80450.1"/>
    </source>
</evidence>
<dbReference type="EMBL" id="PPPD01000001">
    <property type="protein sequence ID" value="PNY80450.1"/>
    <property type="molecule type" value="Genomic_DNA"/>
</dbReference>
<dbReference type="Pfam" id="PF04851">
    <property type="entry name" value="ResIII"/>
    <property type="match status" value="1"/>
</dbReference>
<proteinExistence type="inferred from homology"/>
<comment type="catalytic activity">
    <reaction evidence="9">
        <text>ATP + H2O = ADP + phosphate + H(+)</text>
        <dbReference type="Rhea" id="RHEA:13065"/>
        <dbReference type="ChEBI" id="CHEBI:15377"/>
        <dbReference type="ChEBI" id="CHEBI:15378"/>
        <dbReference type="ChEBI" id="CHEBI:30616"/>
        <dbReference type="ChEBI" id="CHEBI:43474"/>
        <dbReference type="ChEBI" id="CHEBI:456216"/>
        <dbReference type="EC" id="5.6.2.4"/>
    </reaction>
</comment>
<dbReference type="SMART" id="SM00487">
    <property type="entry name" value="DEXDc"/>
    <property type="match status" value="1"/>
</dbReference>
<evidence type="ECO:0000256" key="9">
    <source>
        <dbReference type="ARBA" id="ARBA00048988"/>
    </source>
</evidence>
<dbReference type="PROSITE" id="PS51194">
    <property type="entry name" value="HELICASE_CTER"/>
    <property type="match status" value="1"/>
</dbReference>
<sequence length="467" mass="52013">MSPSLRLDRGTLVMREVPAVLEGLFTWDARSQSFRAPGQAYREVVEAARAAGYELRDEASAFQKLELGFAKEQAPYPHQTEALKAWKAAGRRGVVQLPTGAGKTFLAQLALRDTPRSTLVCVPTLDLLQQWYSGLVAAFPDASVGLLGGGSHDETPILVSTYDSAAIHAEELAGRYALAVFDECHHLPGDFTRVVAQMLLSPYRLGLSATLKRSDGRERDLDGLVGPLVYACAPEDLAGDTLSAYREVLIRVRLSEGEQRLYDDLIRRRNEFLRLSGIRLGSIEGWKQFVMSSGSPQGRAAMLAHREARSLAYGTEGKLRVLEEILAEHPQDRTLIFTDDNATVYRISREFLIPAITHQTPTKERHAVLERFRAGEYRTLVTSRVLNEGVDVPEASVAVVLSGTATEREHIQRLGRILRRAPDKHAVLYEVITENTAEERVSRQRRGQWTPGETPDDRFWENLNASD</sequence>
<keyword evidence="2" id="KW-0547">Nucleotide-binding</keyword>
<dbReference type="Proteomes" id="UP000236379">
    <property type="component" value="Unassembled WGS sequence"/>
</dbReference>
<evidence type="ECO:0000256" key="3">
    <source>
        <dbReference type="ARBA" id="ARBA00022801"/>
    </source>
</evidence>
<evidence type="ECO:0000256" key="5">
    <source>
        <dbReference type="ARBA" id="ARBA00022840"/>
    </source>
</evidence>
<dbReference type="Gene3D" id="3.40.1170.30">
    <property type="match status" value="1"/>
</dbReference>
<feature type="domain" description="Helicase ATP-binding" evidence="11">
    <location>
        <begin position="84"/>
        <end position="229"/>
    </location>
</feature>
<dbReference type="Gene3D" id="3.40.50.300">
    <property type="entry name" value="P-loop containing nucleotide triphosphate hydrolases"/>
    <property type="match status" value="2"/>
</dbReference>
<reference evidence="13 14" key="1">
    <citation type="submission" date="2018-01" db="EMBL/GenBank/DDBJ databases">
        <title>Deinococcus koreensis sp. nov., a radiation-resistant bacterium isolated from river water.</title>
        <authorList>
            <person name="Choi A."/>
        </authorList>
    </citation>
    <scope>NUCLEOTIDE SEQUENCE [LARGE SCALE GENOMIC DNA]</scope>
    <source>
        <strain evidence="13 14">SJW1-2</strain>
    </source>
</reference>
<evidence type="ECO:0000256" key="10">
    <source>
        <dbReference type="SAM" id="MobiDB-lite"/>
    </source>
</evidence>
<evidence type="ECO:0000256" key="8">
    <source>
        <dbReference type="ARBA" id="ARBA00034808"/>
    </source>
</evidence>
<dbReference type="InterPro" id="IPR014001">
    <property type="entry name" value="Helicase_ATP-bd"/>
</dbReference>
<keyword evidence="4 13" id="KW-0347">Helicase</keyword>
<dbReference type="RefSeq" id="WP_103310129.1">
    <property type="nucleotide sequence ID" value="NZ_PPPD01000001.1"/>
</dbReference>
<dbReference type="CDD" id="cd17926">
    <property type="entry name" value="DEXHc_RE"/>
    <property type="match status" value="1"/>
</dbReference>
<keyword evidence="3" id="KW-0378">Hydrolase</keyword>
<dbReference type="GO" id="GO:0005524">
    <property type="term" value="F:ATP binding"/>
    <property type="evidence" value="ECO:0007669"/>
    <property type="project" value="UniProtKB-KW"/>
</dbReference>
<feature type="region of interest" description="Disordered" evidence="10">
    <location>
        <begin position="442"/>
        <end position="467"/>
    </location>
</feature>
<dbReference type="InterPro" id="IPR040699">
    <property type="entry name" value="XPB_DRD"/>
</dbReference>
<evidence type="ECO:0000259" key="12">
    <source>
        <dbReference type="PROSITE" id="PS51194"/>
    </source>
</evidence>
<dbReference type="CDD" id="cd18789">
    <property type="entry name" value="SF2_C_XPB"/>
    <property type="match status" value="1"/>
</dbReference>
<keyword evidence="5" id="KW-0067">ATP-binding</keyword>
<keyword evidence="6" id="KW-0413">Isomerase</keyword>
<evidence type="ECO:0000313" key="14">
    <source>
        <dbReference type="Proteomes" id="UP000236379"/>
    </source>
</evidence>
<dbReference type="InterPro" id="IPR050615">
    <property type="entry name" value="ATP-dep_DNA_Helicase"/>
</dbReference>
<dbReference type="Pfam" id="PF00271">
    <property type="entry name" value="Helicase_C"/>
    <property type="match status" value="1"/>
</dbReference>
<accession>A0A2K3UVA9</accession>
<feature type="domain" description="Helicase C-terminal" evidence="12">
    <location>
        <begin position="321"/>
        <end position="467"/>
    </location>
</feature>
<evidence type="ECO:0000256" key="1">
    <source>
        <dbReference type="ARBA" id="ARBA00006637"/>
    </source>
</evidence>
<protein>
    <recommendedName>
        <fullName evidence="8">DNA 3'-5' helicase</fullName>
        <ecNumber evidence="8">5.6.2.4</ecNumber>
    </recommendedName>
</protein>
<dbReference type="SMART" id="SM00490">
    <property type="entry name" value="HELICc"/>
    <property type="match status" value="1"/>
</dbReference>
<comment type="similarity">
    <text evidence="1">Belongs to the helicase family. RAD25/XPB subfamily.</text>
</comment>
<dbReference type="PANTHER" id="PTHR11274">
    <property type="entry name" value="RAD25/XP-B DNA REPAIR HELICASE"/>
    <property type="match status" value="1"/>
</dbReference>
<organism evidence="13 14">
    <name type="scientific">Deinococcus koreensis</name>
    <dbReference type="NCBI Taxonomy" id="2054903"/>
    <lineage>
        <taxon>Bacteria</taxon>
        <taxon>Thermotogati</taxon>
        <taxon>Deinococcota</taxon>
        <taxon>Deinococci</taxon>
        <taxon>Deinococcales</taxon>
        <taxon>Deinococcaceae</taxon>
        <taxon>Deinococcus</taxon>
    </lineage>
</organism>
<comment type="caution">
    <text evidence="13">The sequence shown here is derived from an EMBL/GenBank/DDBJ whole genome shotgun (WGS) entry which is preliminary data.</text>
</comment>
<dbReference type="GO" id="GO:0016787">
    <property type="term" value="F:hydrolase activity"/>
    <property type="evidence" value="ECO:0007669"/>
    <property type="project" value="UniProtKB-KW"/>
</dbReference>